<dbReference type="Pfam" id="PF21986">
    <property type="entry name" value="AH_C"/>
    <property type="match status" value="1"/>
</dbReference>
<dbReference type="EMBL" id="JAVCAP010000012">
    <property type="protein sequence ID" value="MDP8567316.1"/>
    <property type="molecule type" value="Genomic_DNA"/>
</dbReference>
<protein>
    <submittedName>
        <fullName evidence="2">Amidase</fullName>
    </submittedName>
</protein>
<gene>
    <name evidence="2" type="ORF">Q9291_05605</name>
</gene>
<dbReference type="InterPro" id="IPR053844">
    <property type="entry name" value="AH_C"/>
</dbReference>
<proteinExistence type="predicted"/>
<dbReference type="Gene3D" id="3.10.490.10">
    <property type="entry name" value="Gamma-glutamyl cyclotransferase-like"/>
    <property type="match status" value="1"/>
</dbReference>
<dbReference type="RefSeq" id="WP_306389044.1">
    <property type="nucleotide sequence ID" value="NZ_JAVCAP010000012.1"/>
</dbReference>
<keyword evidence="3" id="KW-1185">Reference proteome</keyword>
<name>A0ABT9JRW8_9PROT</name>
<evidence type="ECO:0000313" key="2">
    <source>
        <dbReference type="EMBL" id="MDP8567316.1"/>
    </source>
</evidence>
<accession>A0ABT9JRW8</accession>
<evidence type="ECO:0000259" key="1">
    <source>
        <dbReference type="Pfam" id="PF21986"/>
    </source>
</evidence>
<reference evidence="3" key="1">
    <citation type="journal article" date="2019" name="Int. J. Syst. Evol. Microbiol.">
        <title>The Global Catalogue of Microorganisms (GCM) 10K type strain sequencing project: providing services to taxonomists for standard genome sequencing and annotation.</title>
        <authorList>
            <consortium name="The Broad Institute Genomics Platform"/>
            <consortium name="The Broad Institute Genome Sequencing Center for Infectious Disease"/>
            <person name="Wu L."/>
            <person name="Ma J."/>
        </authorList>
    </citation>
    <scope>NUCLEOTIDE SEQUENCE [LARGE SCALE GENOMIC DNA]</scope>
    <source>
        <strain evidence="3">VKM B-3159</strain>
    </source>
</reference>
<dbReference type="Proteomes" id="UP001225906">
    <property type="component" value="Unassembled WGS sequence"/>
</dbReference>
<comment type="caution">
    <text evidence="2">The sequence shown here is derived from an EMBL/GenBank/DDBJ whole genome shotgun (WGS) entry which is preliminary data.</text>
</comment>
<evidence type="ECO:0000313" key="3">
    <source>
        <dbReference type="Proteomes" id="UP001225906"/>
    </source>
</evidence>
<organism evidence="2 3">
    <name type="scientific">Methylophilus aquaticus</name>
    <dbReference type="NCBI Taxonomy" id="1971610"/>
    <lineage>
        <taxon>Bacteria</taxon>
        <taxon>Pseudomonadati</taxon>
        <taxon>Pseudomonadota</taxon>
        <taxon>Betaproteobacteria</taxon>
        <taxon>Nitrosomonadales</taxon>
        <taxon>Methylophilaceae</taxon>
        <taxon>Methylophilus</taxon>
    </lineage>
</organism>
<sequence>MTPSIPASSHMIMVAVCGGHMQGLPLNAELVALGAIFVCEAKTAAIYRLFKLPQFEPPRPGLVRVNQPPGQAIAVEIWQLPLEAYGTLVARVPPPLCFGTLTLSNGSQVQGFLCESYAAEHGMDISAFGGWRAYLQSVQSS</sequence>
<feature type="domain" description="Allophanate hydrolase C-terminal" evidence="1">
    <location>
        <begin position="13"/>
        <end position="136"/>
    </location>
</feature>